<name>A0A231UUQ5_9HYPH</name>
<feature type="transmembrane region" description="Helical" evidence="2">
    <location>
        <begin position="48"/>
        <end position="67"/>
    </location>
</feature>
<sequence length="133" mass="15368">MADQTAKDGKHRRRNTDRIAGAKNPTGADIVNGDDILRFLNVTNWGEFWWVIVGLTGQLMFTGRFLVQWLASERVHKSVVPVAFWWFSIGGGVMLLLYSIWRKDPVFILGQSLGVFIYSRNLWLIRQEKRGMR</sequence>
<evidence type="ECO:0000256" key="2">
    <source>
        <dbReference type="SAM" id="Phobius"/>
    </source>
</evidence>
<feature type="transmembrane region" description="Helical" evidence="2">
    <location>
        <begin position="107"/>
        <end position="125"/>
    </location>
</feature>
<dbReference type="GO" id="GO:0016020">
    <property type="term" value="C:membrane"/>
    <property type="evidence" value="ECO:0007669"/>
    <property type="project" value="GOC"/>
</dbReference>
<keyword evidence="2" id="KW-0472">Membrane</keyword>
<evidence type="ECO:0000259" key="3">
    <source>
        <dbReference type="SMART" id="SM01259"/>
    </source>
</evidence>
<feature type="region of interest" description="Disordered" evidence="1">
    <location>
        <begin position="1"/>
        <end position="22"/>
    </location>
</feature>
<dbReference type="Pfam" id="PF07578">
    <property type="entry name" value="LAB_N"/>
    <property type="match status" value="1"/>
</dbReference>
<feature type="domain" description="Lipid A biosynthesis N-terminal" evidence="3">
    <location>
        <begin position="53"/>
        <end position="124"/>
    </location>
</feature>
<dbReference type="GO" id="GO:0009245">
    <property type="term" value="P:lipid A biosynthetic process"/>
    <property type="evidence" value="ECO:0007669"/>
    <property type="project" value="InterPro"/>
</dbReference>
<feature type="transmembrane region" description="Helical" evidence="2">
    <location>
        <begin position="79"/>
        <end position="101"/>
    </location>
</feature>
<gene>
    <name evidence="4" type="ORF">B7H23_12555</name>
</gene>
<dbReference type="InterPro" id="IPR011499">
    <property type="entry name" value="Lipid_A_biosynth_N"/>
</dbReference>
<keyword evidence="2" id="KW-0812">Transmembrane</keyword>
<dbReference type="GO" id="GO:0008915">
    <property type="term" value="F:lipid-A-disaccharide synthase activity"/>
    <property type="evidence" value="ECO:0007669"/>
    <property type="project" value="InterPro"/>
</dbReference>
<comment type="caution">
    <text evidence="4">The sequence shown here is derived from an EMBL/GenBank/DDBJ whole genome shotgun (WGS) entry which is preliminary data.</text>
</comment>
<dbReference type="AlphaFoldDB" id="A0A231UUQ5"/>
<proteinExistence type="predicted"/>
<evidence type="ECO:0000313" key="5">
    <source>
        <dbReference type="Proteomes" id="UP000215405"/>
    </source>
</evidence>
<accession>A0A231UUQ5</accession>
<dbReference type="OrthoDB" id="9793186at2"/>
<evidence type="ECO:0000256" key="1">
    <source>
        <dbReference type="SAM" id="MobiDB-lite"/>
    </source>
</evidence>
<dbReference type="Proteomes" id="UP000215405">
    <property type="component" value="Unassembled WGS sequence"/>
</dbReference>
<organism evidence="4 5">
    <name type="scientific">Notoacmeibacter marinus</name>
    <dbReference type="NCBI Taxonomy" id="1876515"/>
    <lineage>
        <taxon>Bacteria</taxon>
        <taxon>Pseudomonadati</taxon>
        <taxon>Pseudomonadota</taxon>
        <taxon>Alphaproteobacteria</taxon>
        <taxon>Hyphomicrobiales</taxon>
        <taxon>Notoacmeibacteraceae</taxon>
        <taxon>Notoacmeibacter</taxon>
    </lineage>
</organism>
<keyword evidence="5" id="KW-1185">Reference proteome</keyword>
<evidence type="ECO:0000313" key="4">
    <source>
        <dbReference type="EMBL" id="OXS99591.1"/>
    </source>
</evidence>
<dbReference type="EMBL" id="NBYO01000003">
    <property type="protein sequence ID" value="OXS99591.1"/>
    <property type="molecule type" value="Genomic_DNA"/>
</dbReference>
<keyword evidence="2" id="KW-1133">Transmembrane helix</keyword>
<dbReference type="SMART" id="SM01259">
    <property type="entry name" value="LAB_N"/>
    <property type="match status" value="1"/>
</dbReference>
<protein>
    <recommendedName>
        <fullName evidence="3">Lipid A biosynthesis N-terminal domain-containing protein</fullName>
    </recommendedName>
</protein>
<reference evidence="5" key="1">
    <citation type="journal article" date="2017" name="Int. J. Syst. Evol. Microbiol.">
        <title>Notoacmeibacter marinus gen. nov., sp. nov., isolated from the gut of a limpet and proposal of Notoacmeibacteraceae fam. nov. in the order Rhizobiales of the class Alphaproteobacteria.</title>
        <authorList>
            <person name="Huang Z."/>
            <person name="Guo F."/>
            <person name="Lai Q."/>
        </authorList>
    </citation>
    <scope>NUCLEOTIDE SEQUENCE [LARGE SCALE GENOMIC DNA]</scope>
    <source>
        <strain evidence="5">XMTR2A4</strain>
    </source>
</reference>